<dbReference type="STRING" id="180498.A0A067L9I6"/>
<dbReference type="Gene3D" id="1.25.40.20">
    <property type="entry name" value="Ankyrin repeat-containing domain"/>
    <property type="match status" value="1"/>
</dbReference>
<reference evidence="1 2" key="1">
    <citation type="journal article" date="2014" name="PLoS ONE">
        <title>Global Analysis of Gene Expression Profiles in Physic Nut (Jatropha curcas L.) Seedlings Exposed to Salt Stress.</title>
        <authorList>
            <person name="Zhang L."/>
            <person name="Zhang C."/>
            <person name="Wu P."/>
            <person name="Chen Y."/>
            <person name="Li M."/>
            <person name="Jiang H."/>
            <person name="Wu G."/>
        </authorList>
    </citation>
    <scope>NUCLEOTIDE SEQUENCE [LARGE SCALE GENOMIC DNA]</scope>
    <source>
        <strain evidence="2">cv. GZQX0401</strain>
        <tissue evidence="1">Young leaves</tissue>
    </source>
</reference>
<organism evidence="1 2">
    <name type="scientific">Jatropha curcas</name>
    <name type="common">Barbados nut</name>
    <dbReference type="NCBI Taxonomy" id="180498"/>
    <lineage>
        <taxon>Eukaryota</taxon>
        <taxon>Viridiplantae</taxon>
        <taxon>Streptophyta</taxon>
        <taxon>Embryophyta</taxon>
        <taxon>Tracheophyta</taxon>
        <taxon>Spermatophyta</taxon>
        <taxon>Magnoliopsida</taxon>
        <taxon>eudicotyledons</taxon>
        <taxon>Gunneridae</taxon>
        <taxon>Pentapetalae</taxon>
        <taxon>rosids</taxon>
        <taxon>fabids</taxon>
        <taxon>Malpighiales</taxon>
        <taxon>Euphorbiaceae</taxon>
        <taxon>Crotonoideae</taxon>
        <taxon>Jatropheae</taxon>
        <taxon>Jatropha</taxon>
    </lineage>
</organism>
<evidence type="ECO:0000313" key="2">
    <source>
        <dbReference type="Proteomes" id="UP000027138"/>
    </source>
</evidence>
<protein>
    <submittedName>
        <fullName evidence="1">Uncharacterized protein</fullName>
    </submittedName>
</protein>
<sequence length="247" mass="27585">MLLVEKNPKLSQATNDENQVPLCGAAQYGHKETVSFLLSGTKNEDPSPFAGESGVKLLRYLIIADFYDIAIDVLNRYPELAREYQEGSTALDALAEKSKVFANGSWLGYYNVLWRAHSSGTHKFFVGSVCIYSSRTHKLTHKFFGWWCRCLLEAALNTRRPPSSFFFFLSPPPPLLSSIRNAAPLRPAGHRQLRSVATPVTPLLFGHKLSGFQLASAKAAQHRLDRGVWTSVRFGDMRHALAGIYIK</sequence>
<dbReference type="EMBL" id="KK914257">
    <property type="protein sequence ID" value="KDP43898.1"/>
    <property type="molecule type" value="Genomic_DNA"/>
</dbReference>
<accession>A0A067L9I6</accession>
<dbReference type="SUPFAM" id="SSF48403">
    <property type="entry name" value="Ankyrin repeat"/>
    <property type="match status" value="1"/>
</dbReference>
<gene>
    <name evidence="1" type="ORF">JCGZ_20908</name>
</gene>
<dbReference type="InterPro" id="IPR036770">
    <property type="entry name" value="Ankyrin_rpt-contain_sf"/>
</dbReference>
<dbReference type="Proteomes" id="UP000027138">
    <property type="component" value="Unassembled WGS sequence"/>
</dbReference>
<keyword evidence="2" id="KW-1185">Reference proteome</keyword>
<dbReference type="AlphaFoldDB" id="A0A067L9I6"/>
<name>A0A067L9I6_JATCU</name>
<proteinExistence type="predicted"/>
<dbReference type="OrthoDB" id="1880601at2759"/>
<evidence type="ECO:0000313" key="1">
    <source>
        <dbReference type="EMBL" id="KDP43898.1"/>
    </source>
</evidence>